<gene>
    <name evidence="5" type="ORF">B0T14DRAFT_2863</name>
</gene>
<evidence type="ECO:0000313" key="6">
    <source>
        <dbReference type="Proteomes" id="UP001175000"/>
    </source>
</evidence>
<evidence type="ECO:0000313" key="5">
    <source>
        <dbReference type="EMBL" id="KAK0631420.1"/>
    </source>
</evidence>
<accession>A0AA39XD00</accession>
<dbReference type="SUPFAM" id="SSF52540">
    <property type="entry name" value="P-loop containing nucleoside triphosphate hydrolases"/>
    <property type="match status" value="1"/>
</dbReference>
<organism evidence="5 6">
    <name type="scientific">Immersiella caudata</name>
    <dbReference type="NCBI Taxonomy" id="314043"/>
    <lineage>
        <taxon>Eukaryota</taxon>
        <taxon>Fungi</taxon>
        <taxon>Dikarya</taxon>
        <taxon>Ascomycota</taxon>
        <taxon>Pezizomycotina</taxon>
        <taxon>Sordariomycetes</taxon>
        <taxon>Sordariomycetidae</taxon>
        <taxon>Sordariales</taxon>
        <taxon>Lasiosphaeriaceae</taxon>
        <taxon>Immersiella</taxon>
    </lineage>
</organism>
<dbReference type="SMART" id="SM00248">
    <property type="entry name" value="ANK"/>
    <property type="match status" value="6"/>
</dbReference>
<dbReference type="EMBL" id="JAULSU010000001">
    <property type="protein sequence ID" value="KAK0631420.1"/>
    <property type="molecule type" value="Genomic_DNA"/>
</dbReference>
<evidence type="ECO:0000259" key="4">
    <source>
        <dbReference type="Pfam" id="PF24883"/>
    </source>
</evidence>
<feature type="domain" description="Nephrocystin 3-like N-terminal" evidence="4">
    <location>
        <begin position="264"/>
        <end position="413"/>
    </location>
</feature>
<name>A0AA39XD00_9PEZI</name>
<dbReference type="Gene3D" id="3.40.50.300">
    <property type="entry name" value="P-loop containing nucleotide triphosphate hydrolases"/>
    <property type="match status" value="1"/>
</dbReference>
<dbReference type="InterPro" id="IPR054471">
    <property type="entry name" value="GPIID_WHD"/>
</dbReference>
<dbReference type="Proteomes" id="UP001175000">
    <property type="component" value="Unassembled WGS sequence"/>
</dbReference>
<feature type="domain" description="GPI inositol-deacylase winged helix" evidence="2">
    <location>
        <begin position="560"/>
        <end position="634"/>
    </location>
</feature>
<protein>
    <recommendedName>
        <fullName evidence="7">NACHT domain-containing protein</fullName>
    </recommendedName>
</protein>
<keyword evidence="6" id="KW-1185">Reference proteome</keyword>
<dbReference type="PANTHER" id="PTHR10039">
    <property type="entry name" value="AMELOGENIN"/>
    <property type="match status" value="1"/>
</dbReference>
<dbReference type="Gene3D" id="1.25.40.20">
    <property type="entry name" value="Ankyrin repeat-containing domain"/>
    <property type="match status" value="2"/>
</dbReference>
<dbReference type="Pfam" id="PF22939">
    <property type="entry name" value="WHD_GPIID"/>
    <property type="match status" value="1"/>
</dbReference>
<keyword evidence="1" id="KW-0677">Repeat</keyword>
<sequence length="1310" mass="149899">MEAKQSSPARPLADSAFRRSLEKFRREHIKGAASAVLQFTDLADLKSSIKKIQDEQAPRKEARNLARLRDFLDGMEQYEKIIEVFLNSSEYLAFVWGPMKFLLQVTRNHFRVFDDLLDMYEEIGEQIVILEKYQAVLDWREKPHMIRVLEMIYADVLDFHGKALSYFTQKTWQTLFRSTWTNFQRRFSEPIDNFKRHRRLLENHANLVLFEEIMVIRDSQVESRKAEREDRRREQQTRVRAWLAHEDMQSDQDYNAGLRNSFPGTGLWILKKRLLRAWFDPESKADPILWLTGIPGAGKTILASVIIDEARKRNAHVVYFYCKDENDRRNNFLSITKTLLHQLCLGDEHLTEYLDTEMSTSGDTTLSRISVAKALLEVAVHSKDSLFIIIDGLDECIKKDKKEIISWAQSLVSITGKKGTESEGEPGQIRCLLVGQEDSECTRLLKDCQTVRIQPTDNSKDIGAFCQYMENELRKKHPRLQDPEGQITRKLVEKADGMFLFAKLFMHNILAQTKEANVRNELKWLDEDSQKLGVIEKLEQAYGRITRRMKRDMDDCELEDALRILTWITLAKRDLRWHEIQGAMSIDVENREVDFDGRCLSVDSKDLCGSLVEVRPEGSIMLVHSSARSYLLKTAQVQLVSGHLDLAKLCCCYLSLEHFSHTLCEDALESHMMQGKYAFANYAIAYWLSHLEDLFAQLSKGAVSADLTSLVSELGRFLDSRFHNTQTEKVPTKLAQRFESFAILGPGILLEKLNRAAFMWASCLIQQTPVCIALNADEDTDDGPDLTSLELFIPRLISTLGQLANRYKSAAELQNLHRFHGARLYRCRVVRCVFFHSGFASQLERDLHENKHTNPFSCSFGGCLRANLGYPDLKSLKLHLANHHERDNEHDELRFPNLDDPESIDIHQAIMRRDLAAVQRWTDQYEDLIPWSHLTLGVAFLTKEYKHSPLSTATIMGDLKILKVFLDKASKPDQIRTQSLFLCLGHGATKQLEGNADIKEHLLRSIQWDGFPHKMVLQMLRLTQVSRNEDLFLQLLRLLSVNRENLEPYKDDSVLNLVAKQGYNSCIRFLVHDCGVDANFITKNKRTALMDAAERGHTATVQLLVDGCCTQATIDFTAKDGTTAAGLAARNGHESTISLLFPDETSRSSPEFEQLVSISQFRQAAIDGNIDILAKYLHLDGFPIDLPDRDFYTPFLHAVENRHAAAVGMLLSTGGHRINVNQRCLCHNHLINRRRSVRQGQGATALALACLNEDEETTKRLLQCNRLQRYAVLDVRRDRFPQDSIARRKGIITALELAKSLGFSGIAKLF</sequence>
<dbReference type="Pfam" id="PF12796">
    <property type="entry name" value="Ank_2"/>
    <property type="match status" value="1"/>
</dbReference>
<dbReference type="InterPro" id="IPR027417">
    <property type="entry name" value="P-loop_NTPase"/>
</dbReference>
<dbReference type="Pfam" id="PF24809">
    <property type="entry name" value="DUF7708"/>
    <property type="match status" value="1"/>
</dbReference>
<dbReference type="InterPro" id="IPR002110">
    <property type="entry name" value="Ankyrin_rpt"/>
</dbReference>
<dbReference type="Pfam" id="PF24883">
    <property type="entry name" value="NPHP3_N"/>
    <property type="match status" value="1"/>
</dbReference>
<comment type="caution">
    <text evidence="5">The sequence shown here is derived from an EMBL/GenBank/DDBJ whole genome shotgun (WGS) entry which is preliminary data.</text>
</comment>
<evidence type="ECO:0000259" key="2">
    <source>
        <dbReference type="Pfam" id="PF22939"/>
    </source>
</evidence>
<evidence type="ECO:0000256" key="1">
    <source>
        <dbReference type="ARBA" id="ARBA00022737"/>
    </source>
</evidence>
<dbReference type="InterPro" id="IPR036770">
    <property type="entry name" value="Ankyrin_rpt-contain_sf"/>
</dbReference>
<dbReference type="PANTHER" id="PTHR10039:SF14">
    <property type="entry name" value="NACHT DOMAIN-CONTAINING PROTEIN"/>
    <property type="match status" value="1"/>
</dbReference>
<dbReference type="InterPro" id="IPR056125">
    <property type="entry name" value="DUF7708"/>
</dbReference>
<feature type="domain" description="DUF7708" evidence="3">
    <location>
        <begin position="68"/>
        <end position="207"/>
    </location>
</feature>
<evidence type="ECO:0000259" key="3">
    <source>
        <dbReference type="Pfam" id="PF24809"/>
    </source>
</evidence>
<evidence type="ECO:0008006" key="7">
    <source>
        <dbReference type="Google" id="ProtNLM"/>
    </source>
</evidence>
<dbReference type="InterPro" id="IPR056884">
    <property type="entry name" value="NPHP3-like_N"/>
</dbReference>
<proteinExistence type="predicted"/>
<dbReference type="SUPFAM" id="SSF48403">
    <property type="entry name" value="Ankyrin repeat"/>
    <property type="match status" value="1"/>
</dbReference>
<reference evidence="5" key="1">
    <citation type="submission" date="2023-06" db="EMBL/GenBank/DDBJ databases">
        <title>Genome-scale phylogeny and comparative genomics of the fungal order Sordariales.</title>
        <authorList>
            <consortium name="Lawrence Berkeley National Laboratory"/>
            <person name="Hensen N."/>
            <person name="Bonometti L."/>
            <person name="Westerberg I."/>
            <person name="Brannstrom I.O."/>
            <person name="Guillou S."/>
            <person name="Cros-Aarteil S."/>
            <person name="Calhoun S."/>
            <person name="Haridas S."/>
            <person name="Kuo A."/>
            <person name="Mondo S."/>
            <person name="Pangilinan J."/>
            <person name="Riley R."/>
            <person name="Labutti K."/>
            <person name="Andreopoulos B."/>
            <person name="Lipzen A."/>
            <person name="Chen C."/>
            <person name="Yanf M."/>
            <person name="Daum C."/>
            <person name="Ng V."/>
            <person name="Clum A."/>
            <person name="Steindorff A."/>
            <person name="Ohm R."/>
            <person name="Martin F."/>
            <person name="Silar P."/>
            <person name="Natvig D."/>
            <person name="Lalanne C."/>
            <person name="Gautier V."/>
            <person name="Ament-Velasquez S.L."/>
            <person name="Kruys A."/>
            <person name="Hutchinson M.I."/>
            <person name="Powell A.J."/>
            <person name="Barry K."/>
            <person name="Miller A.N."/>
            <person name="Grigoriev I.V."/>
            <person name="Debuchy R."/>
            <person name="Gladieux P."/>
            <person name="Thoren M.H."/>
            <person name="Johannesson H."/>
        </authorList>
    </citation>
    <scope>NUCLEOTIDE SEQUENCE</scope>
    <source>
        <strain evidence="5">CBS 606.72</strain>
    </source>
</reference>